<organism evidence="2 3">
    <name type="scientific">Panagrolaimus superbus</name>
    <dbReference type="NCBI Taxonomy" id="310955"/>
    <lineage>
        <taxon>Eukaryota</taxon>
        <taxon>Metazoa</taxon>
        <taxon>Ecdysozoa</taxon>
        <taxon>Nematoda</taxon>
        <taxon>Chromadorea</taxon>
        <taxon>Rhabditida</taxon>
        <taxon>Tylenchina</taxon>
        <taxon>Panagrolaimomorpha</taxon>
        <taxon>Panagrolaimoidea</taxon>
        <taxon>Panagrolaimidae</taxon>
        <taxon>Panagrolaimus</taxon>
    </lineage>
</organism>
<keyword evidence="2" id="KW-1185">Reference proteome</keyword>
<evidence type="ECO:0000256" key="1">
    <source>
        <dbReference type="SAM" id="Phobius"/>
    </source>
</evidence>
<dbReference type="AlphaFoldDB" id="A0A914Y1M4"/>
<reference evidence="3" key="1">
    <citation type="submission" date="2022-11" db="UniProtKB">
        <authorList>
            <consortium name="WormBaseParasite"/>
        </authorList>
    </citation>
    <scope>IDENTIFICATION</scope>
</reference>
<protein>
    <submittedName>
        <fullName evidence="3">Uncharacterized protein</fullName>
    </submittedName>
</protein>
<accession>A0A914Y1M4</accession>
<evidence type="ECO:0000313" key="3">
    <source>
        <dbReference type="WBParaSite" id="PSU_v2.g13358.t1"/>
    </source>
</evidence>
<proteinExistence type="predicted"/>
<keyword evidence="1" id="KW-1133">Transmembrane helix</keyword>
<evidence type="ECO:0000313" key="2">
    <source>
        <dbReference type="Proteomes" id="UP000887577"/>
    </source>
</evidence>
<feature type="transmembrane region" description="Helical" evidence="1">
    <location>
        <begin position="38"/>
        <end position="55"/>
    </location>
</feature>
<dbReference type="WBParaSite" id="PSU_v2.g13358.t1">
    <property type="protein sequence ID" value="PSU_v2.g13358.t1"/>
    <property type="gene ID" value="PSU_v2.g13358"/>
</dbReference>
<sequence length="242" mass="28310">MDISLWSYDELVLFDGLIDTQMTFNAIEDFNLCDSYCFKFYIFLLIAFVIPYYIINVDGTQEVYTGCELGKCEKWNMIIVPMLRTEENDHLGALKGLVESVIGDCKWYYGNINAQFLTKNMDLVKVTDPVDFTDLDYRVDEFIYDSNEQHDAYEKLLQHALIKLPLRPSDYGRYILIVTNFERSLSGIVIENNEKLVDKITEYGIQLRTIRVEFDGNRATHMNPDQQFSVCFNLLYKLLSQR</sequence>
<keyword evidence="1" id="KW-0812">Transmembrane</keyword>
<name>A0A914Y1M4_9BILA</name>
<dbReference type="Proteomes" id="UP000887577">
    <property type="component" value="Unplaced"/>
</dbReference>
<keyword evidence="1" id="KW-0472">Membrane</keyword>